<name>A0AAQ4EP08_AMBAM</name>
<proteinExistence type="predicted"/>
<sequence length="70" mass="7065">MLASILGATATQTPPCPFPNALSASRRAPQLGSPVGSGLLWASWANFVSVLGACGDCCHVREPLLSAGLA</sequence>
<evidence type="ECO:0000313" key="1">
    <source>
        <dbReference type="EMBL" id="KAK8776512.1"/>
    </source>
</evidence>
<dbReference type="Proteomes" id="UP001321473">
    <property type="component" value="Unassembled WGS sequence"/>
</dbReference>
<evidence type="ECO:0000313" key="2">
    <source>
        <dbReference type="Proteomes" id="UP001321473"/>
    </source>
</evidence>
<dbReference type="AlphaFoldDB" id="A0AAQ4EP08"/>
<dbReference type="EMBL" id="JARKHS020012863">
    <property type="protein sequence ID" value="KAK8776512.1"/>
    <property type="molecule type" value="Genomic_DNA"/>
</dbReference>
<keyword evidence="2" id="KW-1185">Reference proteome</keyword>
<protein>
    <submittedName>
        <fullName evidence="1">Uncharacterized protein</fullName>
    </submittedName>
</protein>
<reference evidence="1 2" key="1">
    <citation type="journal article" date="2023" name="Arcadia Sci">
        <title>De novo assembly of a long-read Amblyomma americanum tick genome.</title>
        <authorList>
            <person name="Chou S."/>
            <person name="Poskanzer K.E."/>
            <person name="Rollins M."/>
            <person name="Thuy-Boun P.S."/>
        </authorList>
    </citation>
    <scope>NUCLEOTIDE SEQUENCE [LARGE SCALE GENOMIC DNA]</scope>
    <source>
        <strain evidence="1">F_SG_1</strain>
        <tissue evidence="1">Salivary glands</tissue>
    </source>
</reference>
<organism evidence="1 2">
    <name type="scientific">Amblyomma americanum</name>
    <name type="common">Lone star tick</name>
    <dbReference type="NCBI Taxonomy" id="6943"/>
    <lineage>
        <taxon>Eukaryota</taxon>
        <taxon>Metazoa</taxon>
        <taxon>Ecdysozoa</taxon>
        <taxon>Arthropoda</taxon>
        <taxon>Chelicerata</taxon>
        <taxon>Arachnida</taxon>
        <taxon>Acari</taxon>
        <taxon>Parasitiformes</taxon>
        <taxon>Ixodida</taxon>
        <taxon>Ixodoidea</taxon>
        <taxon>Ixodidae</taxon>
        <taxon>Amblyomminae</taxon>
        <taxon>Amblyomma</taxon>
    </lineage>
</organism>
<gene>
    <name evidence="1" type="ORF">V5799_030144</name>
</gene>
<accession>A0AAQ4EP08</accession>
<comment type="caution">
    <text evidence="1">The sequence shown here is derived from an EMBL/GenBank/DDBJ whole genome shotgun (WGS) entry which is preliminary data.</text>
</comment>